<feature type="domain" description="SEA" evidence="3">
    <location>
        <begin position="636"/>
        <end position="764"/>
    </location>
</feature>
<feature type="compositionally biased region" description="Low complexity" evidence="1">
    <location>
        <begin position="98"/>
        <end position="114"/>
    </location>
</feature>
<feature type="compositionally biased region" description="Polar residues" evidence="1">
    <location>
        <begin position="31"/>
        <end position="97"/>
    </location>
</feature>
<keyword evidence="2" id="KW-1133">Transmembrane helix</keyword>
<protein>
    <recommendedName>
        <fullName evidence="3">SEA domain-containing protein</fullName>
    </recommendedName>
</protein>
<evidence type="ECO:0000256" key="1">
    <source>
        <dbReference type="SAM" id="MobiDB-lite"/>
    </source>
</evidence>
<dbReference type="PANTHER" id="PTHR15381">
    <property type="entry name" value="CHONDROITIN SULFATE PROTEOGLYCAN 5 -RELATED"/>
    <property type="match status" value="1"/>
</dbReference>
<dbReference type="HOGENOM" id="CLU_314142_0_0_1"/>
<feature type="compositionally biased region" description="Low complexity" evidence="1">
    <location>
        <begin position="485"/>
        <end position="520"/>
    </location>
</feature>
<evidence type="ECO:0000313" key="4">
    <source>
        <dbReference type="Ensembl" id="ENSLOCP00000004712.1"/>
    </source>
</evidence>
<reference evidence="4" key="2">
    <citation type="submission" date="2025-08" db="UniProtKB">
        <authorList>
            <consortium name="Ensembl"/>
        </authorList>
    </citation>
    <scope>IDENTIFICATION</scope>
</reference>
<dbReference type="EMBL" id="AHAT01009746">
    <property type="status" value="NOT_ANNOTATED_CDS"/>
    <property type="molecule type" value="Genomic_DNA"/>
</dbReference>
<proteinExistence type="predicted"/>
<dbReference type="InterPro" id="IPR000082">
    <property type="entry name" value="SEA_dom"/>
</dbReference>
<feature type="region of interest" description="Disordered" evidence="1">
    <location>
        <begin position="1"/>
        <end position="574"/>
    </location>
</feature>
<dbReference type="Bgee" id="ENSLOCG00000003945">
    <property type="expression patterns" value="Expressed in larva"/>
</dbReference>
<keyword evidence="2" id="KW-0812">Transmembrane</keyword>
<evidence type="ECO:0000313" key="5">
    <source>
        <dbReference type="Proteomes" id="UP000018468"/>
    </source>
</evidence>
<accession>W5M8K4</accession>
<feature type="compositionally biased region" description="Polar residues" evidence="1">
    <location>
        <begin position="241"/>
        <end position="394"/>
    </location>
</feature>
<feature type="compositionally biased region" description="Low complexity" evidence="1">
    <location>
        <begin position="12"/>
        <end position="24"/>
    </location>
</feature>
<feature type="compositionally biased region" description="Polar residues" evidence="1">
    <location>
        <begin position="441"/>
        <end position="465"/>
    </location>
</feature>
<dbReference type="Proteomes" id="UP000018468">
    <property type="component" value="Linkage group LG25"/>
</dbReference>
<dbReference type="OMA" id="TQIHTTE"/>
<feature type="compositionally biased region" description="Polar residues" evidence="1">
    <location>
        <begin position="525"/>
        <end position="537"/>
    </location>
</feature>
<feature type="compositionally biased region" description="Low complexity" evidence="1">
    <location>
        <begin position="466"/>
        <end position="478"/>
    </location>
</feature>
<dbReference type="eggNOG" id="ENOG502RR1U">
    <property type="taxonomic scope" value="Eukaryota"/>
</dbReference>
<feature type="compositionally biased region" description="Polar residues" evidence="1">
    <location>
        <begin position="547"/>
        <end position="567"/>
    </location>
</feature>
<sequence length="932" mass="100315">SSTGVNTMHSPGTISSTSGQSVSVSKKELILSTNKTSTSTQIYTSEHVSPTISHSTHFSTEENQVSKSAHSPSMSTTEGETSIASGSTAKPHTSSLFSTESSDVSKSKYSPSKSTTEERTSVASSSPQTAHATSSESVTQIQTTENVSPAISHSTHFSTEETQVSKSAHSPSMSTTEGETSITSSSSVRPHTSSSESVTQTHTTEQVSPAMSHSTQFSTEETHISKSAHSPSMYMTERETSITSGSTVKPHSSSSESDTQIHTTEQASPNISSESVTQIHTTEQVSPNISHSTHFSTEETQVSKSAHSPSMSTTEGETSIASGSTARPQTSSSESVAQIHTTEQVSPNIRNSTHFLTEASDVSKSTYSPSMSTTEEGTSVPSSSPQTAHATSSERVTEIHTTENVSPTISHSSHFSTEETQVSKSALSPSMSTTEREASIASGSTAKPHTSSSESVTQIHTTEQVSPNSTNSPSKSTTEGQISVASSSPHTSRATSSSKSTYSPSTTTTEEETSIASSSTIRPHATSSERVTQIKTTDTTESRASHRPTQNTPEASSRPVTQSSSTHAAPTRTNTAFANTTTQRCDEADCNCNGAPCALNETSGKCQCNCFKFTIGENCLSGENYTSAIIDKKDVPTRKVNISLRIIKEFEKELENISSLLYKHFYDIIHPQLEAMCKHADKNYFKEVNITGFRNGSIIVESVAQYIYPNNATQIAFLNKGLENTLETIFKNTTNYQNINNALHANTTLYKLDLQPTSIKNISDLKPYVKNCSLNYIGYTVEVVGESLQCVGTCATNTDYCNGHGACSNLKNGPSCSCFASDFVQYSGERCQLFERSAGFYAVLFGVLGATLLLLIILIIAVIVLRKKQNSGSWTSNQQSRKWFSLDEEYFNFSHTGLMGRTGAYNLEDNLTYANEFTPGVFRPRLENVDTS</sequence>
<dbReference type="PROSITE" id="PS50024">
    <property type="entry name" value="SEA"/>
    <property type="match status" value="1"/>
</dbReference>
<reference evidence="5" key="1">
    <citation type="submission" date="2011-12" db="EMBL/GenBank/DDBJ databases">
        <title>The Draft Genome of Lepisosteus oculatus.</title>
        <authorList>
            <consortium name="The Broad Institute Genome Assembly &amp; Analysis Group"/>
            <consortium name="Computational R&amp;D Group"/>
            <consortium name="and Sequencing Platform"/>
            <person name="Di Palma F."/>
            <person name="Alfoldi J."/>
            <person name="Johnson J."/>
            <person name="Berlin A."/>
            <person name="Gnerre S."/>
            <person name="Jaffe D."/>
            <person name="MacCallum I."/>
            <person name="Young S."/>
            <person name="Walker B.J."/>
            <person name="Lander E.S."/>
            <person name="Lindblad-Toh K."/>
        </authorList>
    </citation>
    <scope>NUCLEOTIDE SEQUENCE [LARGE SCALE GENOMIC DNA]</scope>
</reference>
<keyword evidence="2" id="KW-0472">Membrane</keyword>
<evidence type="ECO:0000256" key="2">
    <source>
        <dbReference type="SAM" id="Phobius"/>
    </source>
</evidence>
<name>W5M8K4_LEPOC</name>
<dbReference type="GeneTree" id="ENSGT00730000110943"/>
<feature type="compositionally biased region" description="Polar residues" evidence="1">
    <location>
        <begin position="402"/>
        <end position="433"/>
    </location>
</feature>
<feature type="compositionally biased region" description="Polar residues" evidence="1">
    <location>
        <begin position="1"/>
        <end position="10"/>
    </location>
</feature>
<dbReference type="PANTHER" id="PTHR15381:SF3">
    <property type="entry name" value="MUCIN-3B-LIKE"/>
    <property type="match status" value="1"/>
</dbReference>
<dbReference type="AlphaFoldDB" id="W5M8K4"/>
<dbReference type="EMBL" id="AHAT01009747">
    <property type="status" value="NOT_ANNOTATED_CDS"/>
    <property type="molecule type" value="Genomic_DNA"/>
</dbReference>
<dbReference type="Ensembl" id="ENSLOCT00000004720.1">
    <property type="protein sequence ID" value="ENSLOCP00000004712.1"/>
    <property type="gene ID" value="ENSLOCG00000003945.1"/>
</dbReference>
<keyword evidence="5" id="KW-1185">Reference proteome</keyword>
<dbReference type="InParanoid" id="W5M8K4"/>
<evidence type="ECO:0000259" key="3">
    <source>
        <dbReference type="PROSITE" id="PS50024"/>
    </source>
</evidence>
<feature type="compositionally biased region" description="Low complexity" evidence="1">
    <location>
        <begin position="172"/>
        <end position="197"/>
    </location>
</feature>
<reference evidence="4" key="3">
    <citation type="submission" date="2025-09" db="UniProtKB">
        <authorList>
            <consortium name="Ensembl"/>
        </authorList>
    </citation>
    <scope>IDENTIFICATION</scope>
</reference>
<feature type="compositionally biased region" description="Polar residues" evidence="1">
    <location>
        <begin position="121"/>
        <end position="171"/>
    </location>
</feature>
<organism evidence="4 5">
    <name type="scientific">Lepisosteus oculatus</name>
    <name type="common">Spotted gar</name>
    <dbReference type="NCBI Taxonomy" id="7918"/>
    <lineage>
        <taxon>Eukaryota</taxon>
        <taxon>Metazoa</taxon>
        <taxon>Chordata</taxon>
        <taxon>Craniata</taxon>
        <taxon>Vertebrata</taxon>
        <taxon>Euteleostomi</taxon>
        <taxon>Actinopterygii</taxon>
        <taxon>Neopterygii</taxon>
        <taxon>Holostei</taxon>
        <taxon>Semionotiformes</taxon>
        <taxon>Lepisosteidae</taxon>
        <taxon>Lepisosteus</taxon>
    </lineage>
</organism>
<feature type="compositionally biased region" description="Polar residues" evidence="1">
    <location>
        <begin position="198"/>
        <end position="230"/>
    </location>
</feature>
<dbReference type="CDD" id="cd00054">
    <property type="entry name" value="EGF_CA"/>
    <property type="match status" value="1"/>
</dbReference>
<feature type="transmembrane region" description="Helical" evidence="2">
    <location>
        <begin position="840"/>
        <end position="865"/>
    </location>
</feature>